<dbReference type="InterPro" id="IPR001128">
    <property type="entry name" value="Cyt_P450"/>
</dbReference>
<keyword evidence="2" id="KW-0503">Monooxygenase</keyword>
<feature type="region of interest" description="Disordered" evidence="3">
    <location>
        <begin position="214"/>
        <end position="234"/>
    </location>
</feature>
<name>A0ABV3DM37_9ACTN</name>
<dbReference type="Pfam" id="PF00067">
    <property type="entry name" value="p450"/>
    <property type="match status" value="1"/>
</dbReference>
<dbReference type="Proteomes" id="UP001551482">
    <property type="component" value="Unassembled WGS sequence"/>
</dbReference>
<keyword evidence="2" id="KW-0408">Iron</keyword>
<comment type="similarity">
    <text evidence="1 2">Belongs to the cytochrome P450 family.</text>
</comment>
<proteinExistence type="inferred from homology"/>
<keyword evidence="5" id="KW-1185">Reference proteome</keyword>
<dbReference type="InterPro" id="IPR002397">
    <property type="entry name" value="Cyt_P450_B"/>
</dbReference>
<feature type="compositionally biased region" description="Basic and acidic residues" evidence="3">
    <location>
        <begin position="214"/>
        <end position="229"/>
    </location>
</feature>
<reference evidence="4 5" key="1">
    <citation type="submission" date="2024-06" db="EMBL/GenBank/DDBJ databases">
        <title>The Natural Products Discovery Center: Release of the First 8490 Sequenced Strains for Exploring Actinobacteria Biosynthetic Diversity.</title>
        <authorList>
            <person name="Kalkreuter E."/>
            <person name="Kautsar S.A."/>
            <person name="Yang D."/>
            <person name="Bader C.D."/>
            <person name="Teijaro C.N."/>
            <person name="Fluegel L."/>
            <person name="Davis C.M."/>
            <person name="Simpson J.R."/>
            <person name="Lauterbach L."/>
            <person name="Steele A.D."/>
            <person name="Gui C."/>
            <person name="Meng S."/>
            <person name="Li G."/>
            <person name="Viehrig K."/>
            <person name="Ye F."/>
            <person name="Su P."/>
            <person name="Kiefer A.F."/>
            <person name="Nichols A."/>
            <person name="Cepeda A.J."/>
            <person name="Yan W."/>
            <person name="Fan B."/>
            <person name="Jiang Y."/>
            <person name="Adhikari A."/>
            <person name="Zheng C.-J."/>
            <person name="Schuster L."/>
            <person name="Cowan T.M."/>
            <person name="Smanski M.J."/>
            <person name="Chevrette M.G."/>
            <person name="De Carvalho L.P.S."/>
            <person name="Shen B."/>
        </authorList>
    </citation>
    <scope>NUCLEOTIDE SEQUENCE [LARGE SCALE GENOMIC DNA]</scope>
    <source>
        <strain evidence="4 5">NPDC048946</strain>
    </source>
</reference>
<dbReference type="SUPFAM" id="SSF48264">
    <property type="entry name" value="Cytochrome P450"/>
    <property type="match status" value="1"/>
</dbReference>
<evidence type="ECO:0000256" key="3">
    <source>
        <dbReference type="SAM" id="MobiDB-lite"/>
    </source>
</evidence>
<evidence type="ECO:0000313" key="5">
    <source>
        <dbReference type="Proteomes" id="UP001551482"/>
    </source>
</evidence>
<dbReference type="RefSeq" id="WP_358357790.1">
    <property type="nucleotide sequence ID" value="NZ_JBEZFP010000072.1"/>
</dbReference>
<dbReference type="PRINTS" id="PR00359">
    <property type="entry name" value="BP450"/>
</dbReference>
<keyword evidence="2" id="KW-0560">Oxidoreductase</keyword>
<dbReference type="PANTHER" id="PTHR46696">
    <property type="entry name" value="P450, PUTATIVE (EUROFUNG)-RELATED"/>
    <property type="match status" value="1"/>
</dbReference>
<accession>A0ABV3DM37</accession>
<protein>
    <submittedName>
        <fullName evidence="4">Cytochrome P450</fullName>
    </submittedName>
</protein>
<comment type="caution">
    <text evidence="4">The sequence shown here is derived from an EMBL/GenBank/DDBJ whole genome shotgun (WGS) entry which is preliminary data.</text>
</comment>
<evidence type="ECO:0000313" key="4">
    <source>
        <dbReference type="EMBL" id="MEU8136817.1"/>
    </source>
</evidence>
<keyword evidence="2" id="KW-0349">Heme</keyword>
<sequence length="360" mass="37109">MTSTQAAAIGDTLVTGHAAVRAALADPRLAVPPVGPATAADREHRTTAWLRAEAARFADGEPHTRRRALVANCLAGVAPDALGAAARTTTAAILGRRAEPVDVMAELARRVPVRVVGAALGAGESDLDSLVAAILSIAPAYQPGAPDHAVRRADEGVARVAAILRPGPGTRNGTGDDERTANLVAILVQTCDATAGLIGNTAVAALPAGPRVADAKSTEGAKSAERPEHPGYPGIPVAALVHETLRLDPPVRGTRRRTTAPVPELGLPEGASVFLDFAGANRDPDVFPDPDTFDPARGHTAHLTFGHGLHACPGRDHALAIACGVLEALSADGRRRVDTPVAYEAHPVLRIPASLFVEPR</sequence>
<evidence type="ECO:0000256" key="1">
    <source>
        <dbReference type="ARBA" id="ARBA00010617"/>
    </source>
</evidence>
<organism evidence="4 5">
    <name type="scientific">Streptodolium elevatio</name>
    <dbReference type="NCBI Taxonomy" id="3157996"/>
    <lineage>
        <taxon>Bacteria</taxon>
        <taxon>Bacillati</taxon>
        <taxon>Actinomycetota</taxon>
        <taxon>Actinomycetes</taxon>
        <taxon>Kitasatosporales</taxon>
        <taxon>Streptomycetaceae</taxon>
        <taxon>Streptodolium</taxon>
    </lineage>
</organism>
<dbReference type="Gene3D" id="1.10.630.10">
    <property type="entry name" value="Cytochrome P450"/>
    <property type="match status" value="1"/>
</dbReference>
<gene>
    <name evidence="4" type="ORF">AB0C36_25310</name>
</gene>
<dbReference type="EMBL" id="JBEZFP010000072">
    <property type="protein sequence ID" value="MEU8136817.1"/>
    <property type="molecule type" value="Genomic_DNA"/>
</dbReference>
<evidence type="ECO:0000256" key="2">
    <source>
        <dbReference type="RuleBase" id="RU000461"/>
    </source>
</evidence>
<dbReference type="PANTHER" id="PTHR46696:SF1">
    <property type="entry name" value="CYTOCHROME P450 YJIB-RELATED"/>
    <property type="match status" value="1"/>
</dbReference>
<dbReference type="InterPro" id="IPR017972">
    <property type="entry name" value="Cyt_P450_CS"/>
</dbReference>
<keyword evidence="2" id="KW-0479">Metal-binding</keyword>
<dbReference type="PROSITE" id="PS00086">
    <property type="entry name" value="CYTOCHROME_P450"/>
    <property type="match status" value="1"/>
</dbReference>
<dbReference type="InterPro" id="IPR036396">
    <property type="entry name" value="Cyt_P450_sf"/>
</dbReference>